<dbReference type="Gene3D" id="3.60.140.10">
    <property type="entry name" value="CNF1/YfiH-like putative cysteine hydrolases"/>
    <property type="match status" value="1"/>
</dbReference>
<comment type="catalytic activity">
    <reaction evidence="9">
        <text>S-methyl-5'-thioadenosine + phosphate = 5-(methylsulfanyl)-alpha-D-ribose 1-phosphate + adenine</text>
        <dbReference type="Rhea" id="RHEA:11852"/>
        <dbReference type="ChEBI" id="CHEBI:16708"/>
        <dbReference type="ChEBI" id="CHEBI:17509"/>
        <dbReference type="ChEBI" id="CHEBI:43474"/>
        <dbReference type="ChEBI" id="CHEBI:58533"/>
        <dbReference type="EC" id="2.4.2.28"/>
    </reaction>
    <physiologicalReaction direction="left-to-right" evidence="9">
        <dbReference type="Rhea" id="RHEA:11853"/>
    </physiologicalReaction>
</comment>
<proteinExistence type="inferred from homology"/>
<dbReference type="AlphaFoldDB" id="A0A1F7RYK0"/>
<dbReference type="PANTHER" id="PTHR30616:SF2">
    <property type="entry name" value="PURINE NUCLEOSIDE PHOSPHORYLASE LACC1"/>
    <property type="match status" value="1"/>
</dbReference>
<evidence type="ECO:0000313" key="12">
    <source>
        <dbReference type="Proteomes" id="UP000178797"/>
    </source>
</evidence>
<evidence type="ECO:0000256" key="9">
    <source>
        <dbReference type="ARBA" id="ARBA00049893"/>
    </source>
</evidence>
<accession>A0A1F7RYK0</accession>
<gene>
    <name evidence="11" type="ORF">A2W05_10795</name>
</gene>
<keyword evidence="3" id="KW-0808">Transferase</keyword>
<dbReference type="CDD" id="cd16833">
    <property type="entry name" value="YfiH"/>
    <property type="match status" value="1"/>
</dbReference>
<dbReference type="GO" id="GO:0017061">
    <property type="term" value="F:S-methyl-5-thioadenosine phosphorylase activity"/>
    <property type="evidence" value="ECO:0007669"/>
    <property type="project" value="UniProtKB-EC"/>
</dbReference>
<dbReference type="PANTHER" id="PTHR30616">
    <property type="entry name" value="UNCHARACTERIZED PROTEIN YFIH"/>
    <property type="match status" value="1"/>
</dbReference>
<keyword evidence="6" id="KW-0862">Zinc</keyword>
<organism evidence="11 12">
    <name type="scientific">Candidatus Schekmanbacteria bacterium RBG_16_38_10</name>
    <dbReference type="NCBI Taxonomy" id="1817879"/>
    <lineage>
        <taxon>Bacteria</taxon>
        <taxon>Candidatus Schekmaniibacteriota</taxon>
    </lineage>
</organism>
<sequence length="269" mass="30453">MKIIKKGRAVYLECEKLSESGDVIHAFLSRKGGFSNPPFNSLNLSYRVGDNDETVLKNYRTVGKNFGINYEHFITVNQSHGDKILVIDNQTEKIKDFFDKAKKLKKDALITDKLLLPIGILTADCASIILFDKKKKVIAIAHAGWRGTVLRIGQKVFAEMKRHYGTAPENCLVSIGPSIKKCCYEVGEEVVESLRSNFSVWKDFVMKKGNKWNFSIDELNVFQMMEIGIPPRNISKSNLCTSCSKDLFFSYRAEKGITGRSLSFIMLME</sequence>
<protein>
    <recommendedName>
        <fullName evidence="10">Purine nucleoside phosphorylase</fullName>
    </recommendedName>
</protein>
<evidence type="ECO:0000256" key="8">
    <source>
        <dbReference type="ARBA" id="ARBA00048968"/>
    </source>
</evidence>
<comment type="catalytic activity">
    <reaction evidence="7">
        <text>adenosine + H2O + H(+) = inosine + NH4(+)</text>
        <dbReference type="Rhea" id="RHEA:24408"/>
        <dbReference type="ChEBI" id="CHEBI:15377"/>
        <dbReference type="ChEBI" id="CHEBI:15378"/>
        <dbReference type="ChEBI" id="CHEBI:16335"/>
        <dbReference type="ChEBI" id="CHEBI:17596"/>
        <dbReference type="ChEBI" id="CHEBI:28938"/>
        <dbReference type="EC" id="3.5.4.4"/>
    </reaction>
    <physiologicalReaction direction="left-to-right" evidence="7">
        <dbReference type="Rhea" id="RHEA:24409"/>
    </physiologicalReaction>
</comment>
<keyword evidence="5" id="KW-0378">Hydrolase</keyword>
<comment type="similarity">
    <text evidence="2 10">Belongs to the purine nucleoside phosphorylase YfiH/LACC1 family.</text>
</comment>
<evidence type="ECO:0000256" key="2">
    <source>
        <dbReference type="ARBA" id="ARBA00007353"/>
    </source>
</evidence>
<reference evidence="11 12" key="1">
    <citation type="journal article" date="2016" name="Nat. Commun.">
        <title>Thousands of microbial genomes shed light on interconnected biogeochemical processes in an aquifer system.</title>
        <authorList>
            <person name="Anantharaman K."/>
            <person name="Brown C.T."/>
            <person name="Hug L.A."/>
            <person name="Sharon I."/>
            <person name="Castelle C.J."/>
            <person name="Probst A.J."/>
            <person name="Thomas B.C."/>
            <person name="Singh A."/>
            <person name="Wilkins M.J."/>
            <person name="Karaoz U."/>
            <person name="Brodie E.L."/>
            <person name="Williams K.H."/>
            <person name="Hubbard S.S."/>
            <person name="Banfield J.F."/>
        </authorList>
    </citation>
    <scope>NUCLEOTIDE SEQUENCE [LARGE SCALE GENOMIC DNA]</scope>
</reference>
<evidence type="ECO:0000256" key="7">
    <source>
        <dbReference type="ARBA" id="ARBA00047989"/>
    </source>
</evidence>
<name>A0A1F7RYK0_9BACT</name>
<evidence type="ECO:0000256" key="3">
    <source>
        <dbReference type="ARBA" id="ARBA00022679"/>
    </source>
</evidence>
<dbReference type="InterPro" id="IPR003730">
    <property type="entry name" value="Cu_polyphenol_OxRdtase"/>
</dbReference>
<dbReference type="GO" id="GO:0005507">
    <property type="term" value="F:copper ion binding"/>
    <property type="evidence" value="ECO:0007669"/>
    <property type="project" value="TreeGrafter"/>
</dbReference>
<dbReference type="Proteomes" id="UP000178797">
    <property type="component" value="Unassembled WGS sequence"/>
</dbReference>
<dbReference type="NCBIfam" id="TIGR00726">
    <property type="entry name" value="peptidoglycan editing factor PgeF"/>
    <property type="match status" value="1"/>
</dbReference>
<dbReference type="InterPro" id="IPR011324">
    <property type="entry name" value="Cytotoxic_necrot_fac-like_cat"/>
</dbReference>
<evidence type="ECO:0000256" key="4">
    <source>
        <dbReference type="ARBA" id="ARBA00022723"/>
    </source>
</evidence>
<dbReference type="EMBL" id="MGDE01000106">
    <property type="protein sequence ID" value="OGL46054.1"/>
    <property type="molecule type" value="Genomic_DNA"/>
</dbReference>
<evidence type="ECO:0000256" key="1">
    <source>
        <dbReference type="ARBA" id="ARBA00000553"/>
    </source>
</evidence>
<evidence type="ECO:0000256" key="5">
    <source>
        <dbReference type="ARBA" id="ARBA00022801"/>
    </source>
</evidence>
<evidence type="ECO:0000256" key="6">
    <source>
        <dbReference type="ARBA" id="ARBA00022833"/>
    </source>
</evidence>
<comment type="catalytic activity">
    <reaction evidence="1">
        <text>inosine + phosphate = alpha-D-ribose 1-phosphate + hypoxanthine</text>
        <dbReference type="Rhea" id="RHEA:27646"/>
        <dbReference type="ChEBI" id="CHEBI:17368"/>
        <dbReference type="ChEBI" id="CHEBI:17596"/>
        <dbReference type="ChEBI" id="CHEBI:43474"/>
        <dbReference type="ChEBI" id="CHEBI:57720"/>
        <dbReference type="EC" id="2.4.2.1"/>
    </reaction>
    <physiologicalReaction direction="left-to-right" evidence="1">
        <dbReference type="Rhea" id="RHEA:27647"/>
    </physiologicalReaction>
</comment>
<dbReference type="SUPFAM" id="SSF64438">
    <property type="entry name" value="CNF1/YfiH-like putative cysteine hydrolases"/>
    <property type="match status" value="1"/>
</dbReference>
<dbReference type="Pfam" id="PF02578">
    <property type="entry name" value="Cu-oxidase_4"/>
    <property type="match status" value="1"/>
</dbReference>
<evidence type="ECO:0000313" key="11">
    <source>
        <dbReference type="EMBL" id="OGL46054.1"/>
    </source>
</evidence>
<keyword evidence="4" id="KW-0479">Metal-binding</keyword>
<comment type="caution">
    <text evidence="11">The sequence shown here is derived from an EMBL/GenBank/DDBJ whole genome shotgun (WGS) entry which is preliminary data.</text>
</comment>
<evidence type="ECO:0000256" key="10">
    <source>
        <dbReference type="RuleBase" id="RU361274"/>
    </source>
</evidence>
<dbReference type="GO" id="GO:0016787">
    <property type="term" value="F:hydrolase activity"/>
    <property type="evidence" value="ECO:0007669"/>
    <property type="project" value="UniProtKB-KW"/>
</dbReference>
<dbReference type="InterPro" id="IPR038371">
    <property type="entry name" value="Cu_polyphenol_OxRdtase_sf"/>
</dbReference>
<comment type="catalytic activity">
    <reaction evidence="8">
        <text>adenosine + phosphate = alpha-D-ribose 1-phosphate + adenine</text>
        <dbReference type="Rhea" id="RHEA:27642"/>
        <dbReference type="ChEBI" id="CHEBI:16335"/>
        <dbReference type="ChEBI" id="CHEBI:16708"/>
        <dbReference type="ChEBI" id="CHEBI:43474"/>
        <dbReference type="ChEBI" id="CHEBI:57720"/>
        <dbReference type="EC" id="2.4.2.1"/>
    </reaction>
    <physiologicalReaction direction="left-to-right" evidence="8">
        <dbReference type="Rhea" id="RHEA:27643"/>
    </physiologicalReaction>
</comment>